<reference evidence="1 2" key="2">
    <citation type="journal article" date="2019" name="G3 (Bethesda)">
        <title>Hybrid Assembly of the Genome of the Entomopathogenic Nematode Steinernema carpocapsae Identifies the X-Chromosome.</title>
        <authorList>
            <person name="Serra L."/>
            <person name="Macchietto M."/>
            <person name="Macias-Munoz A."/>
            <person name="McGill C.J."/>
            <person name="Rodriguez I.M."/>
            <person name="Rodriguez B."/>
            <person name="Murad R."/>
            <person name="Mortazavi A."/>
        </authorList>
    </citation>
    <scope>NUCLEOTIDE SEQUENCE [LARGE SCALE GENOMIC DNA]</scope>
    <source>
        <strain evidence="1 2">ALL</strain>
    </source>
</reference>
<reference evidence="1 2" key="1">
    <citation type="journal article" date="2015" name="Genome Biol.">
        <title>Comparative genomics of Steinernema reveals deeply conserved gene regulatory networks.</title>
        <authorList>
            <person name="Dillman A.R."/>
            <person name="Macchietto M."/>
            <person name="Porter C.F."/>
            <person name="Rogers A."/>
            <person name="Williams B."/>
            <person name="Antoshechkin I."/>
            <person name="Lee M.M."/>
            <person name="Goodwin Z."/>
            <person name="Lu X."/>
            <person name="Lewis E.E."/>
            <person name="Goodrich-Blair H."/>
            <person name="Stock S.P."/>
            <person name="Adams B.J."/>
            <person name="Sternberg P.W."/>
            <person name="Mortazavi A."/>
        </authorList>
    </citation>
    <scope>NUCLEOTIDE SEQUENCE [LARGE SCALE GENOMIC DNA]</scope>
    <source>
        <strain evidence="1 2">ALL</strain>
    </source>
</reference>
<dbReference type="Proteomes" id="UP000298663">
    <property type="component" value="Chromosome X"/>
</dbReference>
<protein>
    <submittedName>
        <fullName evidence="1">Uncharacterized protein</fullName>
    </submittedName>
</protein>
<name>A0A4V6I6Y1_STECR</name>
<keyword evidence="2" id="KW-1185">Reference proteome</keyword>
<dbReference type="EMBL" id="CM016762">
    <property type="protein sequence ID" value="TMS32743.1"/>
    <property type="molecule type" value="Genomic_DNA"/>
</dbReference>
<proteinExistence type="predicted"/>
<gene>
    <name evidence="1" type="ORF">L596_000548</name>
</gene>
<dbReference type="AlphaFoldDB" id="A0A4V6I6Y1"/>
<organism evidence="1 2">
    <name type="scientific">Steinernema carpocapsae</name>
    <name type="common">Entomopathogenic nematode</name>
    <dbReference type="NCBI Taxonomy" id="34508"/>
    <lineage>
        <taxon>Eukaryota</taxon>
        <taxon>Metazoa</taxon>
        <taxon>Ecdysozoa</taxon>
        <taxon>Nematoda</taxon>
        <taxon>Chromadorea</taxon>
        <taxon>Rhabditida</taxon>
        <taxon>Tylenchina</taxon>
        <taxon>Panagrolaimomorpha</taxon>
        <taxon>Strongyloidoidea</taxon>
        <taxon>Steinernematidae</taxon>
        <taxon>Steinernema</taxon>
    </lineage>
</organism>
<accession>A0A4V6I6Y1</accession>
<sequence length="73" mass="8578">MTEMSTFSSAIFDDLRCFLRLISEEKQSMNWRMAIEHVRAEPIRQFQLLEFLLLTPSCPQLEGFGLVWGFSFT</sequence>
<dbReference type="EMBL" id="AZBU02000001">
    <property type="protein sequence ID" value="TMS32743.1"/>
    <property type="molecule type" value="Genomic_DNA"/>
</dbReference>
<evidence type="ECO:0000313" key="1">
    <source>
        <dbReference type="EMBL" id="TMS32743.1"/>
    </source>
</evidence>
<comment type="caution">
    <text evidence="1">The sequence shown here is derived from an EMBL/GenBank/DDBJ whole genome shotgun (WGS) entry which is preliminary data.</text>
</comment>
<evidence type="ECO:0000313" key="2">
    <source>
        <dbReference type="Proteomes" id="UP000298663"/>
    </source>
</evidence>